<proteinExistence type="predicted"/>
<name>A0ABQ5DTA4_9ASTR</name>
<keyword evidence="1" id="KW-0175">Coiled coil</keyword>
<accession>A0ABQ5DTA4</accession>
<evidence type="ECO:0000313" key="4">
    <source>
        <dbReference type="Proteomes" id="UP001151760"/>
    </source>
</evidence>
<dbReference type="Proteomes" id="UP001151760">
    <property type="component" value="Unassembled WGS sequence"/>
</dbReference>
<evidence type="ECO:0000313" key="3">
    <source>
        <dbReference type="EMBL" id="GJT42113.1"/>
    </source>
</evidence>
<gene>
    <name evidence="3" type="ORF">Tco_0941978</name>
</gene>
<feature type="region of interest" description="Disordered" evidence="2">
    <location>
        <begin position="260"/>
        <end position="286"/>
    </location>
</feature>
<sequence length="286" mass="31093">MSEKIATLESPNVAKETELASLSSQVAKLTSDLSGFQLSRDELNSKVASLESERDCLAAQDEQVKALGDRVTELDAQLLEMAIHIDEEFYPRFLTAISGRRWFLSHGLKLDGLKAGFDHGKAGRDLSVVEAYDPSAKDKYVDAVNALDAGVLADIPGVENLQPSPEQLMLPIHRPEYNVNFAETSLSFSLEIVNLRVQKFREEAKEKRLSLTDVMTPFVEPLSSKSLTGEASTSAAPITTLSTTIASSAVIPPSLVASDQVLDAEPHSEDPHAVNFKKEELGTSPK</sequence>
<dbReference type="EMBL" id="BQNB010015617">
    <property type="protein sequence ID" value="GJT42113.1"/>
    <property type="molecule type" value="Genomic_DNA"/>
</dbReference>
<protein>
    <submittedName>
        <fullName evidence="3">Uncharacterized protein</fullName>
    </submittedName>
</protein>
<evidence type="ECO:0000256" key="2">
    <source>
        <dbReference type="SAM" id="MobiDB-lite"/>
    </source>
</evidence>
<reference evidence="3" key="2">
    <citation type="submission" date="2022-01" db="EMBL/GenBank/DDBJ databases">
        <authorList>
            <person name="Yamashiro T."/>
            <person name="Shiraishi A."/>
            <person name="Satake H."/>
            <person name="Nakayama K."/>
        </authorList>
    </citation>
    <scope>NUCLEOTIDE SEQUENCE</scope>
</reference>
<evidence type="ECO:0000256" key="1">
    <source>
        <dbReference type="SAM" id="Coils"/>
    </source>
</evidence>
<comment type="caution">
    <text evidence="3">The sequence shown here is derived from an EMBL/GenBank/DDBJ whole genome shotgun (WGS) entry which is preliminary data.</text>
</comment>
<feature type="coiled-coil region" evidence="1">
    <location>
        <begin position="33"/>
        <end position="60"/>
    </location>
</feature>
<keyword evidence="4" id="KW-1185">Reference proteome</keyword>
<reference evidence="3" key="1">
    <citation type="journal article" date="2022" name="Int. J. Mol. Sci.">
        <title>Draft Genome of Tanacetum Coccineum: Genomic Comparison of Closely Related Tanacetum-Family Plants.</title>
        <authorList>
            <person name="Yamashiro T."/>
            <person name="Shiraishi A."/>
            <person name="Nakayama K."/>
            <person name="Satake H."/>
        </authorList>
    </citation>
    <scope>NUCLEOTIDE SEQUENCE</scope>
</reference>
<organism evidence="3 4">
    <name type="scientific">Tanacetum coccineum</name>
    <dbReference type="NCBI Taxonomy" id="301880"/>
    <lineage>
        <taxon>Eukaryota</taxon>
        <taxon>Viridiplantae</taxon>
        <taxon>Streptophyta</taxon>
        <taxon>Embryophyta</taxon>
        <taxon>Tracheophyta</taxon>
        <taxon>Spermatophyta</taxon>
        <taxon>Magnoliopsida</taxon>
        <taxon>eudicotyledons</taxon>
        <taxon>Gunneridae</taxon>
        <taxon>Pentapetalae</taxon>
        <taxon>asterids</taxon>
        <taxon>campanulids</taxon>
        <taxon>Asterales</taxon>
        <taxon>Asteraceae</taxon>
        <taxon>Asteroideae</taxon>
        <taxon>Anthemideae</taxon>
        <taxon>Anthemidinae</taxon>
        <taxon>Tanacetum</taxon>
    </lineage>
</organism>
<dbReference type="Gene3D" id="1.20.5.340">
    <property type="match status" value="1"/>
</dbReference>
<feature type="compositionally biased region" description="Basic and acidic residues" evidence="2">
    <location>
        <begin position="264"/>
        <end position="286"/>
    </location>
</feature>